<accession>S6ALD5</accession>
<dbReference type="Pfam" id="PF16823">
    <property type="entry name" value="tPilZ"/>
    <property type="match status" value="1"/>
</dbReference>
<dbReference type="STRING" id="1163617.SCD_n01673"/>
<dbReference type="EMBL" id="AP013066">
    <property type="protein sequence ID" value="BAN35494.1"/>
    <property type="molecule type" value="Genomic_DNA"/>
</dbReference>
<feature type="domain" description="Cyclic di-GMP receptor atypical PilZ" evidence="1">
    <location>
        <begin position="45"/>
        <end position="185"/>
    </location>
</feature>
<dbReference type="Proteomes" id="UP000015559">
    <property type="component" value="Chromosome"/>
</dbReference>
<keyword evidence="3" id="KW-1185">Reference proteome</keyword>
<name>S6ALD5_SULDS</name>
<dbReference type="AlphaFoldDB" id="S6ALD5"/>
<evidence type="ECO:0000313" key="2">
    <source>
        <dbReference type="EMBL" id="BAN35494.1"/>
    </source>
</evidence>
<dbReference type="HOGENOM" id="CLU_120988_0_0_4"/>
<evidence type="ECO:0000313" key="3">
    <source>
        <dbReference type="Proteomes" id="UP000015559"/>
    </source>
</evidence>
<evidence type="ECO:0000259" key="1">
    <source>
        <dbReference type="Pfam" id="PF16823"/>
    </source>
</evidence>
<dbReference type="RefSeq" id="WP_009205549.1">
    <property type="nucleotide sequence ID" value="NC_022357.1"/>
</dbReference>
<sequence>MDRLNRVLSQEGVSYFTAIPLSWHPEAELSDGDIAVWMYGNVTLLRALATIEAMQPELDGDLGAGVGKVLERLEFKIDLTLSLVAKLLTQHAVRPSTCPVFVSAEGMEWISKEAAMEGDDIVISAYISPKLPQPLVLPAKIKSIQSESGGTRIYATFTHLSEEAQDWLSRTVFRYHRREVQQHSR</sequence>
<gene>
    <name evidence="2" type="ORF">SCD_n01673</name>
</gene>
<organism evidence="2 3">
    <name type="scientific">Sulfuricella denitrificans (strain DSM 22764 / NBRC 105220 / skB26)</name>
    <dbReference type="NCBI Taxonomy" id="1163617"/>
    <lineage>
        <taxon>Bacteria</taxon>
        <taxon>Pseudomonadati</taxon>
        <taxon>Pseudomonadota</taxon>
        <taxon>Betaproteobacteria</taxon>
        <taxon>Nitrosomonadales</taxon>
        <taxon>Sulfuricellaceae</taxon>
        <taxon>Sulfuricella</taxon>
    </lineage>
</organism>
<dbReference type="OrthoDB" id="9133602at2"/>
<dbReference type="InterPro" id="IPR031800">
    <property type="entry name" value="PilZ_atypical"/>
</dbReference>
<dbReference type="eggNOG" id="ENOG5033CX7">
    <property type="taxonomic scope" value="Bacteria"/>
</dbReference>
<protein>
    <recommendedName>
        <fullName evidence="1">Cyclic di-GMP receptor atypical PilZ domain-containing protein</fullName>
    </recommendedName>
</protein>
<dbReference type="KEGG" id="sdr:SCD_n01673"/>
<proteinExistence type="predicted"/>
<reference evidence="2 3" key="1">
    <citation type="journal article" date="2012" name="Appl. Environ. Microbiol.">
        <title>Draft genome sequence of a psychrotolerant sulfur-oxidizing bacterium, Sulfuricella denitrificans skB26, and proteomic insights into cold adaptation.</title>
        <authorList>
            <person name="Watanabe T."/>
            <person name="Kojima H."/>
            <person name="Fukui M."/>
        </authorList>
    </citation>
    <scope>NUCLEOTIDE SEQUENCE [LARGE SCALE GENOMIC DNA]</scope>
    <source>
        <strain evidence="3">skB26</strain>
    </source>
</reference>